<feature type="region of interest" description="Disordered" evidence="1">
    <location>
        <begin position="299"/>
        <end position="330"/>
    </location>
</feature>
<evidence type="ECO:0000313" key="2">
    <source>
        <dbReference type="EMBL" id="CAK0826665.1"/>
    </source>
</evidence>
<feature type="non-terminal residue" evidence="2">
    <location>
        <position position="1"/>
    </location>
</feature>
<keyword evidence="3" id="KW-1185">Reference proteome</keyword>
<dbReference type="EMBL" id="CAUYUJ010009402">
    <property type="protein sequence ID" value="CAK0826665.1"/>
    <property type="molecule type" value="Genomic_DNA"/>
</dbReference>
<evidence type="ECO:0000313" key="3">
    <source>
        <dbReference type="Proteomes" id="UP001189429"/>
    </source>
</evidence>
<gene>
    <name evidence="2" type="ORF">PCOR1329_LOCUS26423</name>
</gene>
<protein>
    <submittedName>
        <fullName evidence="2">Uncharacterized protein</fullName>
    </submittedName>
</protein>
<reference evidence="2" key="1">
    <citation type="submission" date="2023-10" db="EMBL/GenBank/DDBJ databases">
        <authorList>
            <person name="Chen Y."/>
            <person name="Shah S."/>
            <person name="Dougan E. K."/>
            <person name="Thang M."/>
            <person name="Chan C."/>
        </authorList>
    </citation>
    <scope>NUCLEOTIDE SEQUENCE [LARGE SCALE GENOMIC DNA]</scope>
</reference>
<name>A0ABN9SA95_9DINO</name>
<organism evidence="2 3">
    <name type="scientific">Prorocentrum cordatum</name>
    <dbReference type="NCBI Taxonomy" id="2364126"/>
    <lineage>
        <taxon>Eukaryota</taxon>
        <taxon>Sar</taxon>
        <taxon>Alveolata</taxon>
        <taxon>Dinophyceae</taxon>
        <taxon>Prorocentrales</taxon>
        <taxon>Prorocentraceae</taxon>
        <taxon>Prorocentrum</taxon>
    </lineage>
</organism>
<sequence>AAGGAGPAERMGRKRRRSRAARLEALARPSLAARLSGAPESGGMRSVRSVSLRAKHCPQAGAPWSELKAAQRECRLHGGAAAAAAIKCDVEREVIICEAEASLFRHRVEKLHLEPQAEVLRPGEWQAFGERRVVWGAGGKACPPCDVGVLMRELGAVAARTSLRSCAKPYLCENAAEACLPETGAAAAEARRAAASAAPGLLEAEVEAAQEPPLLLPPPPGGSEAATACAAVPTAAASSAAVAEYLTAHPTTLLSGGDGEEHVDEIEKLTCEEHDGQAEQQEPEAIGFELNGREEHFGALRGVMGAPKNDEEDQNELEAHASSDGAGDEQ</sequence>
<feature type="region of interest" description="Disordered" evidence="1">
    <location>
        <begin position="1"/>
        <end position="21"/>
    </location>
</feature>
<comment type="caution">
    <text evidence="2">The sequence shown here is derived from an EMBL/GenBank/DDBJ whole genome shotgun (WGS) entry which is preliminary data.</text>
</comment>
<feature type="non-terminal residue" evidence="2">
    <location>
        <position position="330"/>
    </location>
</feature>
<evidence type="ECO:0000256" key="1">
    <source>
        <dbReference type="SAM" id="MobiDB-lite"/>
    </source>
</evidence>
<dbReference type="Proteomes" id="UP001189429">
    <property type="component" value="Unassembled WGS sequence"/>
</dbReference>
<proteinExistence type="predicted"/>
<accession>A0ABN9SA95</accession>